<evidence type="ECO:0000313" key="3">
    <source>
        <dbReference type="Proteomes" id="UP000283389"/>
    </source>
</evidence>
<proteinExistence type="predicted"/>
<dbReference type="EMBL" id="MOAZ01000002">
    <property type="protein sequence ID" value="ROM56785.1"/>
    <property type="molecule type" value="Genomic_DNA"/>
</dbReference>
<protein>
    <submittedName>
        <fullName evidence="2">Uncharacterized protein</fullName>
    </submittedName>
</protein>
<evidence type="ECO:0000313" key="2">
    <source>
        <dbReference type="EMBL" id="ROM56785.1"/>
    </source>
</evidence>
<comment type="caution">
    <text evidence="2">The sequence shown here is derived from an EMBL/GenBank/DDBJ whole genome shotgun (WGS) entry which is preliminary data.</text>
</comment>
<feature type="transmembrane region" description="Helical" evidence="1">
    <location>
        <begin position="73"/>
        <end position="95"/>
    </location>
</feature>
<dbReference type="AlphaFoldDB" id="A0A423FGJ8"/>
<keyword evidence="1" id="KW-0812">Transmembrane</keyword>
<evidence type="ECO:0000256" key="1">
    <source>
        <dbReference type="SAM" id="Phobius"/>
    </source>
</evidence>
<sequence>MVLRGAEDQKPKQKQSAAALKPTGFLLSTLAKCGSWLACECIAWVYLIHQGARIAGKPAPTEKPSAVHKKMPLLYTTQAGCQAAVLLLLILILGAPSNTLAGIRQGFGG</sequence>
<name>A0A423FGJ8_9PSED</name>
<gene>
    <name evidence="2" type="ORF">BK649_00950</name>
</gene>
<keyword evidence="1" id="KW-0472">Membrane</keyword>
<accession>A0A423FGJ8</accession>
<organism evidence="2 3">
    <name type="scientific">Pseudomonas canadensis</name>
    <dbReference type="NCBI Taxonomy" id="915099"/>
    <lineage>
        <taxon>Bacteria</taxon>
        <taxon>Pseudomonadati</taxon>
        <taxon>Pseudomonadota</taxon>
        <taxon>Gammaproteobacteria</taxon>
        <taxon>Pseudomonadales</taxon>
        <taxon>Pseudomonadaceae</taxon>
        <taxon>Pseudomonas</taxon>
    </lineage>
</organism>
<dbReference type="Proteomes" id="UP000283389">
    <property type="component" value="Unassembled WGS sequence"/>
</dbReference>
<keyword evidence="1" id="KW-1133">Transmembrane helix</keyword>
<reference evidence="2 3" key="1">
    <citation type="submission" date="2016-10" db="EMBL/GenBank/DDBJ databases">
        <title>Comparative genome analysis of multiple Pseudomonas spp. focuses on biocontrol and plant growth promoting traits.</title>
        <authorList>
            <person name="Tao X.-Y."/>
            <person name="Taylor C.G."/>
        </authorList>
    </citation>
    <scope>NUCLEOTIDE SEQUENCE [LARGE SCALE GENOMIC DNA]</scope>
    <source>
        <strain evidence="2 3">36C8</strain>
    </source>
</reference>